<dbReference type="SUPFAM" id="SSF51905">
    <property type="entry name" value="FAD/NAD(P)-binding domain"/>
    <property type="match status" value="1"/>
</dbReference>
<feature type="compositionally biased region" description="Basic and acidic residues" evidence="5">
    <location>
        <begin position="79"/>
        <end position="93"/>
    </location>
</feature>
<proteinExistence type="inferred from homology"/>
<comment type="caution">
    <text evidence="7">The sequence shown here is derived from an EMBL/GenBank/DDBJ whole genome shotgun (WGS) entry which is preliminary data.</text>
</comment>
<dbReference type="PANTHER" id="PTHR43004:SF19">
    <property type="entry name" value="BINDING MONOOXYGENASE, PUTATIVE (JCVI)-RELATED"/>
    <property type="match status" value="1"/>
</dbReference>
<dbReference type="GO" id="GO:0071949">
    <property type="term" value="F:FAD binding"/>
    <property type="evidence" value="ECO:0007669"/>
    <property type="project" value="InterPro"/>
</dbReference>
<reference evidence="7 8" key="1">
    <citation type="submission" date="2018-07" db="EMBL/GenBank/DDBJ databases">
        <authorList>
            <person name="Zhang Y."/>
            <person name="Wang L."/>
            <person name="Ma S."/>
        </authorList>
    </citation>
    <scope>NUCLEOTIDE SEQUENCE [LARGE SCALE GENOMIC DNA]</scope>
    <source>
        <strain evidence="7 8">4-2</strain>
    </source>
</reference>
<keyword evidence="8" id="KW-1185">Reference proteome</keyword>
<dbReference type="GO" id="GO:0016709">
    <property type="term" value="F:oxidoreductase activity, acting on paired donors, with incorporation or reduction of molecular oxygen, NAD(P)H as one donor, and incorporation of one atom of oxygen"/>
    <property type="evidence" value="ECO:0007669"/>
    <property type="project" value="UniProtKB-ARBA"/>
</dbReference>
<dbReference type="RefSeq" id="WP_122112830.1">
    <property type="nucleotide sequence ID" value="NZ_QOKZ01000004.1"/>
</dbReference>
<comment type="cofactor">
    <cofactor evidence="1">
        <name>FAD</name>
        <dbReference type="ChEBI" id="CHEBI:57692"/>
    </cofactor>
</comment>
<accession>A0A3M0MHA7</accession>
<dbReference type="SUPFAM" id="SSF52833">
    <property type="entry name" value="Thioredoxin-like"/>
    <property type="match status" value="1"/>
</dbReference>
<organism evidence="7 8">
    <name type="scientific">Paracoccus alkanivorans</name>
    <dbReference type="NCBI Taxonomy" id="2116655"/>
    <lineage>
        <taxon>Bacteria</taxon>
        <taxon>Pseudomonadati</taxon>
        <taxon>Pseudomonadota</taxon>
        <taxon>Alphaproteobacteria</taxon>
        <taxon>Rhodobacterales</taxon>
        <taxon>Paracoccaceae</taxon>
        <taxon>Paracoccus</taxon>
    </lineage>
</organism>
<dbReference type="OrthoDB" id="9791689at2"/>
<dbReference type="Proteomes" id="UP000273516">
    <property type="component" value="Unassembled WGS sequence"/>
</dbReference>
<dbReference type="InterPro" id="IPR036188">
    <property type="entry name" value="FAD/NAD-bd_sf"/>
</dbReference>
<evidence type="ECO:0000256" key="3">
    <source>
        <dbReference type="ARBA" id="ARBA00022630"/>
    </source>
</evidence>
<dbReference type="PRINTS" id="PR00420">
    <property type="entry name" value="RNGMNOXGNASE"/>
</dbReference>
<dbReference type="Pfam" id="PF01494">
    <property type="entry name" value="FAD_binding_3"/>
    <property type="match status" value="1"/>
</dbReference>
<name>A0A3M0MHA7_9RHOB</name>
<evidence type="ECO:0000256" key="1">
    <source>
        <dbReference type="ARBA" id="ARBA00001974"/>
    </source>
</evidence>
<feature type="domain" description="FAD-binding" evidence="6">
    <location>
        <begin position="7"/>
        <end position="344"/>
    </location>
</feature>
<dbReference type="InterPro" id="IPR002938">
    <property type="entry name" value="FAD-bd"/>
</dbReference>
<dbReference type="PANTHER" id="PTHR43004">
    <property type="entry name" value="TRK SYSTEM POTASSIUM UPTAKE PROTEIN"/>
    <property type="match status" value="1"/>
</dbReference>
<keyword evidence="3" id="KW-0285">Flavoprotein</keyword>
<dbReference type="AlphaFoldDB" id="A0A3M0MHA7"/>
<dbReference type="Gene3D" id="3.30.70.2450">
    <property type="match status" value="1"/>
</dbReference>
<gene>
    <name evidence="7" type="ORF">C9E81_13350</name>
</gene>
<evidence type="ECO:0000256" key="4">
    <source>
        <dbReference type="ARBA" id="ARBA00022827"/>
    </source>
</evidence>
<dbReference type="InterPro" id="IPR050641">
    <property type="entry name" value="RIFMO-like"/>
</dbReference>
<evidence type="ECO:0000313" key="7">
    <source>
        <dbReference type="EMBL" id="RMC35050.1"/>
    </source>
</evidence>
<evidence type="ECO:0000313" key="8">
    <source>
        <dbReference type="Proteomes" id="UP000273516"/>
    </source>
</evidence>
<feature type="region of interest" description="Disordered" evidence="5">
    <location>
        <begin position="79"/>
        <end position="98"/>
    </location>
</feature>
<dbReference type="InterPro" id="IPR036249">
    <property type="entry name" value="Thioredoxin-like_sf"/>
</dbReference>
<protein>
    <submittedName>
        <fullName evidence="7">FAD-binding protein</fullName>
    </submittedName>
</protein>
<evidence type="ECO:0000256" key="5">
    <source>
        <dbReference type="SAM" id="MobiDB-lite"/>
    </source>
</evidence>
<dbReference type="Gene3D" id="3.50.50.60">
    <property type="entry name" value="FAD/NAD(P)-binding domain"/>
    <property type="match status" value="1"/>
</dbReference>
<evidence type="ECO:0000256" key="2">
    <source>
        <dbReference type="ARBA" id="ARBA00007801"/>
    </source>
</evidence>
<dbReference type="Gene3D" id="3.40.30.120">
    <property type="match status" value="1"/>
</dbReference>
<keyword evidence="4" id="KW-0274">FAD</keyword>
<sequence>MTNDFAADVLICGAGAAGLTLAIELARRGVSFRLFDKMDQPFPGSRGKGIQPRTQEIFEDLGILDRVVATGGLYPPLHEYRDDGSSSERHAVEQLDPTPAEPYHIPLMLPQFLTERIMRERLFELGHRVQFGYELTDFEQGGGGVTARLAGPGGEQTIRTRYLIGADGGRSFVRGALGIGFPGKTLGMRAMVADVVLSGLDRDRWHQFNGGDMERMVAICPLAGTDLFQIQAPIPLEGEFDLSADGLGRMIGERTGRKNIQVHSVSWASAYAMNARLADRYRAGRVFLVGDAAHIHPPTGGQGLNTSVQDAYNLGWKLAAVIGGASGELLDSYELERRPVAEVMLGLSTRLLDAGKRGEMRRGREVQQLDIGYPASPLCLLPSERNGGLRAGDRAPDAPFKGAAGQRSRLFQLFRGPDWTLLVHDVDLNPFIPRAGLRIHHIGPHGEIIDAWHHIGDAYGLKPGDCVLVRPDGYIAAILTPDAVKAGKIDAYLDRMGLLPVRRP</sequence>
<evidence type="ECO:0000259" key="6">
    <source>
        <dbReference type="Pfam" id="PF01494"/>
    </source>
</evidence>
<comment type="similarity">
    <text evidence="2">Belongs to the PheA/TfdB FAD monooxygenase family.</text>
</comment>
<dbReference type="NCBIfam" id="NF004832">
    <property type="entry name" value="PRK06184.1"/>
    <property type="match status" value="1"/>
</dbReference>
<dbReference type="EMBL" id="QOKZ01000004">
    <property type="protein sequence ID" value="RMC35050.1"/>
    <property type="molecule type" value="Genomic_DNA"/>
</dbReference>